<reference evidence="2" key="2">
    <citation type="submission" date="2023-02" db="EMBL/GenBank/DDBJ databases">
        <authorList>
            <person name="Swenson N.G."/>
            <person name="Wegrzyn J.L."/>
            <person name="Mcevoy S.L."/>
        </authorList>
    </citation>
    <scope>NUCLEOTIDE SEQUENCE</scope>
    <source>
        <strain evidence="2">91603</strain>
        <tissue evidence="2">Leaf</tissue>
    </source>
</reference>
<proteinExistence type="predicted"/>
<keyword evidence="1" id="KW-0472">Membrane</keyword>
<name>A0AAD5P6M3_ACENE</name>
<feature type="transmembrane region" description="Helical" evidence="1">
    <location>
        <begin position="81"/>
        <end position="100"/>
    </location>
</feature>
<sequence>MKRDLGDNVVDRFVISDECYDQDKEIFNRAFEDLKARVKLVNDQVEDLSLRFSEAYISDEEPMDVSEDDERDHLFQNEITAIESLGSGLGVVILGNFALVMGCPDSRLVPSLLYFIKASSEFIFIVSGVVVGNSSRRYAEFRGDDNL</sequence>
<evidence type="ECO:0000313" key="3">
    <source>
        <dbReference type="Proteomes" id="UP001064489"/>
    </source>
</evidence>
<dbReference type="EMBL" id="JAJSOW010000001">
    <property type="protein sequence ID" value="KAI9201751.1"/>
    <property type="molecule type" value="Genomic_DNA"/>
</dbReference>
<gene>
    <name evidence="2" type="ORF">LWI28_028673</name>
</gene>
<feature type="transmembrane region" description="Helical" evidence="1">
    <location>
        <begin position="112"/>
        <end position="132"/>
    </location>
</feature>
<evidence type="ECO:0000256" key="1">
    <source>
        <dbReference type="SAM" id="Phobius"/>
    </source>
</evidence>
<organism evidence="2 3">
    <name type="scientific">Acer negundo</name>
    <name type="common">Box elder</name>
    <dbReference type="NCBI Taxonomy" id="4023"/>
    <lineage>
        <taxon>Eukaryota</taxon>
        <taxon>Viridiplantae</taxon>
        <taxon>Streptophyta</taxon>
        <taxon>Embryophyta</taxon>
        <taxon>Tracheophyta</taxon>
        <taxon>Spermatophyta</taxon>
        <taxon>Magnoliopsida</taxon>
        <taxon>eudicotyledons</taxon>
        <taxon>Gunneridae</taxon>
        <taxon>Pentapetalae</taxon>
        <taxon>rosids</taxon>
        <taxon>malvids</taxon>
        <taxon>Sapindales</taxon>
        <taxon>Sapindaceae</taxon>
        <taxon>Hippocastanoideae</taxon>
        <taxon>Acereae</taxon>
        <taxon>Acer</taxon>
    </lineage>
</organism>
<accession>A0AAD5P6M3</accession>
<dbReference type="AlphaFoldDB" id="A0AAD5P6M3"/>
<keyword evidence="3" id="KW-1185">Reference proteome</keyword>
<reference evidence="2" key="1">
    <citation type="journal article" date="2022" name="Plant J.">
        <title>Strategies of tolerance reflected in two North American maple genomes.</title>
        <authorList>
            <person name="McEvoy S.L."/>
            <person name="Sezen U.U."/>
            <person name="Trouern-Trend A."/>
            <person name="McMahon S.M."/>
            <person name="Schaberg P.G."/>
            <person name="Yang J."/>
            <person name="Wegrzyn J.L."/>
            <person name="Swenson N.G."/>
        </authorList>
    </citation>
    <scope>NUCLEOTIDE SEQUENCE</scope>
    <source>
        <strain evidence="2">91603</strain>
    </source>
</reference>
<dbReference type="Proteomes" id="UP001064489">
    <property type="component" value="Chromosome 9"/>
</dbReference>
<comment type="caution">
    <text evidence="2">The sequence shown here is derived from an EMBL/GenBank/DDBJ whole genome shotgun (WGS) entry which is preliminary data.</text>
</comment>
<keyword evidence="1" id="KW-0812">Transmembrane</keyword>
<protein>
    <submittedName>
        <fullName evidence="2">Uncharacterized protein</fullName>
    </submittedName>
</protein>
<evidence type="ECO:0000313" key="2">
    <source>
        <dbReference type="EMBL" id="KAI9201751.1"/>
    </source>
</evidence>
<keyword evidence="1" id="KW-1133">Transmembrane helix</keyword>